<gene>
    <name evidence="2" type="ORF">ACFQ2O_17475</name>
</gene>
<organism evidence="2 3">
    <name type="scientific">Pontibacter rugosus</name>
    <dbReference type="NCBI Taxonomy" id="1745966"/>
    <lineage>
        <taxon>Bacteria</taxon>
        <taxon>Pseudomonadati</taxon>
        <taxon>Bacteroidota</taxon>
        <taxon>Cytophagia</taxon>
        <taxon>Cytophagales</taxon>
        <taxon>Hymenobacteraceae</taxon>
        <taxon>Pontibacter</taxon>
    </lineage>
</organism>
<sequence>MPYSTATQVPALETLLDLRSEIRTKVLSATYDFYLPEATEQALLQHKIAVNSKWHRLLYLLSFAAAILFIVASFGIALYANSSFWLLSILLGLVTFSLTLQTLLLRQKIEQQQNKLFLLQLDEQLAQVERLAMFRQALG</sequence>
<comment type="caution">
    <text evidence="2">The sequence shown here is derived from an EMBL/GenBank/DDBJ whole genome shotgun (WGS) entry which is preliminary data.</text>
</comment>
<proteinExistence type="predicted"/>
<reference evidence="3" key="1">
    <citation type="journal article" date="2019" name="Int. J. Syst. Evol. Microbiol.">
        <title>The Global Catalogue of Microorganisms (GCM) 10K type strain sequencing project: providing services to taxonomists for standard genome sequencing and annotation.</title>
        <authorList>
            <consortium name="The Broad Institute Genomics Platform"/>
            <consortium name="The Broad Institute Genome Sequencing Center for Infectious Disease"/>
            <person name="Wu L."/>
            <person name="Ma J."/>
        </authorList>
    </citation>
    <scope>NUCLEOTIDE SEQUENCE [LARGE SCALE GENOMIC DNA]</scope>
    <source>
        <strain evidence="3">JCM 31319</strain>
    </source>
</reference>
<keyword evidence="1" id="KW-1133">Transmembrane helix</keyword>
<protein>
    <recommendedName>
        <fullName evidence="4">DUF4231 domain-containing protein</fullName>
    </recommendedName>
</protein>
<feature type="transmembrane region" description="Helical" evidence="1">
    <location>
        <begin position="84"/>
        <end position="105"/>
    </location>
</feature>
<accession>A0ABW3SVP4</accession>
<feature type="transmembrane region" description="Helical" evidence="1">
    <location>
        <begin position="57"/>
        <end position="78"/>
    </location>
</feature>
<keyword evidence="1" id="KW-0472">Membrane</keyword>
<dbReference type="Proteomes" id="UP001597094">
    <property type="component" value="Unassembled WGS sequence"/>
</dbReference>
<evidence type="ECO:0000313" key="3">
    <source>
        <dbReference type="Proteomes" id="UP001597094"/>
    </source>
</evidence>
<dbReference type="EMBL" id="JBHTLD010000201">
    <property type="protein sequence ID" value="MFD1188007.1"/>
    <property type="molecule type" value="Genomic_DNA"/>
</dbReference>
<keyword evidence="3" id="KW-1185">Reference proteome</keyword>
<name>A0ABW3SVP4_9BACT</name>
<evidence type="ECO:0000256" key="1">
    <source>
        <dbReference type="SAM" id="Phobius"/>
    </source>
</evidence>
<keyword evidence="1" id="KW-0812">Transmembrane</keyword>
<evidence type="ECO:0008006" key="4">
    <source>
        <dbReference type="Google" id="ProtNLM"/>
    </source>
</evidence>
<dbReference type="RefSeq" id="WP_377530760.1">
    <property type="nucleotide sequence ID" value="NZ_JBHTLD010000201.1"/>
</dbReference>
<evidence type="ECO:0000313" key="2">
    <source>
        <dbReference type="EMBL" id="MFD1188007.1"/>
    </source>
</evidence>